<sequence>MSDKIEFCKTCTNRSFSSSQGIVCGLTNEKPAFLLKCDDFVRDVKHEKRMADRQAAIEVDDIYDANGKRVPVWRVVLSIIIFILLLVRLIMRLSD</sequence>
<proteinExistence type="predicted"/>
<evidence type="ECO:0000313" key="3">
    <source>
        <dbReference type="Proteomes" id="UP000244090"/>
    </source>
</evidence>
<dbReference type="OrthoDB" id="762068at2"/>
<dbReference type="Proteomes" id="UP000244090">
    <property type="component" value="Unassembled WGS sequence"/>
</dbReference>
<feature type="transmembrane region" description="Helical" evidence="1">
    <location>
        <begin position="72"/>
        <end position="91"/>
    </location>
</feature>
<organism evidence="2 3">
    <name type="scientific">Kordia periserrulae</name>
    <dbReference type="NCBI Taxonomy" id="701523"/>
    <lineage>
        <taxon>Bacteria</taxon>
        <taxon>Pseudomonadati</taxon>
        <taxon>Bacteroidota</taxon>
        <taxon>Flavobacteriia</taxon>
        <taxon>Flavobacteriales</taxon>
        <taxon>Flavobacteriaceae</taxon>
        <taxon>Kordia</taxon>
    </lineage>
</organism>
<keyword evidence="1" id="KW-0472">Membrane</keyword>
<evidence type="ECO:0000256" key="1">
    <source>
        <dbReference type="SAM" id="Phobius"/>
    </source>
</evidence>
<evidence type="ECO:0000313" key="2">
    <source>
        <dbReference type="EMBL" id="PTX63756.1"/>
    </source>
</evidence>
<dbReference type="RefSeq" id="WP_108113131.1">
    <property type="nucleotide sequence ID" value="NZ_QBKT01000001.1"/>
</dbReference>
<keyword evidence="1" id="KW-0812">Transmembrane</keyword>
<protein>
    <submittedName>
        <fullName evidence="2">Uncharacterized protein</fullName>
    </submittedName>
</protein>
<reference evidence="2 3" key="1">
    <citation type="submission" date="2018-04" db="EMBL/GenBank/DDBJ databases">
        <title>Genomic Encyclopedia of Archaeal and Bacterial Type Strains, Phase II (KMG-II): from individual species to whole genera.</title>
        <authorList>
            <person name="Goeker M."/>
        </authorList>
    </citation>
    <scope>NUCLEOTIDE SEQUENCE [LARGE SCALE GENOMIC DNA]</scope>
    <source>
        <strain evidence="2 3">DSM 25731</strain>
    </source>
</reference>
<name>A0A2T6C647_9FLAO</name>
<dbReference type="AlphaFoldDB" id="A0A2T6C647"/>
<keyword evidence="3" id="KW-1185">Reference proteome</keyword>
<dbReference type="EMBL" id="QBKT01000001">
    <property type="protein sequence ID" value="PTX63756.1"/>
    <property type="molecule type" value="Genomic_DNA"/>
</dbReference>
<comment type="caution">
    <text evidence="2">The sequence shown here is derived from an EMBL/GenBank/DDBJ whole genome shotgun (WGS) entry which is preliminary data.</text>
</comment>
<gene>
    <name evidence="2" type="ORF">C8N46_101361</name>
</gene>
<keyword evidence="1" id="KW-1133">Transmembrane helix</keyword>
<accession>A0A2T6C647</accession>